<proteinExistence type="predicted"/>
<organism evidence="1 2">
    <name type="scientific">Neofusicoccum parvum</name>
    <dbReference type="NCBI Taxonomy" id="310453"/>
    <lineage>
        <taxon>Eukaryota</taxon>
        <taxon>Fungi</taxon>
        <taxon>Dikarya</taxon>
        <taxon>Ascomycota</taxon>
        <taxon>Pezizomycotina</taxon>
        <taxon>Dothideomycetes</taxon>
        <taxon>Dothideomycetes incertae sedis</taxon>
        <taxon>Botryosphaeriales</taxon>
        <taxon>Botryosphaeriaceae</taxon>
        <taxon>Neofusicoccum</taxon>
    </lineage>
</organism>
<dbReference type="EMBL" id="BSXG01000019">
    <property type="protein sequence ID" value="GME25375.1"/>
    <property type="molecule type" value="Genomic_DNA"/>
</dbReference>
<dbReference type="Proteomes" id="UP001165186">
    <property type="component" value="Unassembled WGS sequence"/>
</dbReference>
<protein>
    <submittedName>
        <fullName evidence="1">Uncharacterized protein</fullName>
    </submittedName>
</protein>
<sequence length="147" mass="15334">MPTDPIVSTGRGGAGNIGPDPTVYTDGEIVREGVEGRSDAGKEYSTGRGGAGNIGSPRLAPQANEPAGRRSQDIVPETALRNPGAGYENYHTGRGGEGNVHREKFGGHSGPQDEHEGGAAKKEGLGEKVKGLFHHKDHKEKETTPTA</sequence>
<name>A0ACB5RY12_9PEZI</name>
<comment type="caution">
    <text evidence="1">The sequence shown here is derived from an EMBL/GenBank/DDBJ whole genome shotgun (WGS) entry which is preliminary data.</text>
</comment>
<evidence type="ECO:0000313" key="1">
    <source>
        <dbReference type="EMBL" id="GME25375.1"/>
    </source>
</evidence>
<gene>
    <name evidence="1" type="primary">g610</name>
    <name evidence="1" type="ORF">NpPPO83_00000610</name>
</gene>
<reference evidence="1" key="1">
    <citation type="submission" date="2024-09" db="EMBL/GenBank/DDBJ databases">
        <title>Draft Genome Sequences of Neofusicoccum parvum.</title>
        <authorList>
            <person name="Ashida A."/>
            <person name="Camagna M."/>
            <person name="Tanaka A."/>
            <person name="Takemoto D."/>
        </authorList>
    </citation>
    <scope>NUCLEOTIDE SEQUENCE</scope>
    <source>
        <strain evidence="1">PPO83</strain>
    </source>
</reference>
<accession>A0ACB5RY12</accession>
<keyword evidence="2" id="KW-1185">Reference proteome</keyword>
<evidence type="ECO:0000313" key="2">
    <source>
        <dbReference type="Proteomes" id="UP001165186"/>
    </source>
</evidence>